<dbReference type="Proteomes" id="UP000030380">
    <property type="component" value="Unassembled WGS sequence"/>
</dbReference>
<evidence type="ECO:0000313" key="8">
    <source>
        <dbReference type="EMBL" id="KGQ70756.1"/>
    </source>
</evidence>
<comment type="similarity">
    <text evidence="1 6">Belongs to the acylphosphatase family.</text>
</comment>
<accession>A0A0A3AN54</accession>
<dbReference type="PANTHER" id="PTHR47268:SF4">
    <property type="entry name" value="ACYLPHOSPHATASE"/>
    <property type="match status" value="1"/>
</dbReference>
<dbReference type="NCBIfam" id="NF011019">
    <property type="entry name" value="PRK14448.1"/>
    <property type="match status" value="1"/>
</dbReference>
<dbReference type="PANTHER" id="PTHR47268">
    <property type="entry name" value="ACYLPHOSPHATASE"/>
    <property type="match status" value="1"/>
</dbReference>
<dbReference type="PROSITE" id="PS00150">
    <property type="entry name" value="ACYLPHOSPHATASE_1"/>
    <property type="match status" value="1"/>
</dbReference>
<comment type="catalytic activity">
    <reaction evidence="4 5">
        <text>an acyl phosphate + H2O = a carboxylate + phosphate + H(+)</text>
        <dbReference type="Rhea" id="RHEA:14965"/>
        <dbReference type="ChEBI" id="CHEBI:15377"/>
        <dbReference type="ChEBI" id="CHEBI:15378"/>
        <dbReference type="ChEBI" id="CHEBI:29067"/>
        <dbReference type="ChEBI" id="CHEBI:43474"/>
        <dbReference type="ChEBI" id="CHEBI:59918"/>
        <dbReference type="EC" id="3.6.1.7"/>
    </reaction>
</comment>
<dbReference type="RefSeq" id="WP_034614363.1">
    <property type="nucleotide sequence ID" value="NZ_JSUM01000006.1"/>
</dbReference>
<sequence length="92" mass="10491">MGLRLQFNVHGIVQGVGFRYFTWRKACELGLKGNVRNLSDGSVLVIAEGDGAQVDSLRRWLQQGGPRSARVDRVLEQSYQGKKRFTRFEIEH</sequence>
<evidence type="ECO:0000256" key="3">
    <source>
        <dbReference type="ARBA" id="ARBA00015991"/>
    </source>
</evidence>
<evidence type="ECO:0000256" key="1">
    <source>
        <dbReference type="ARBA" id="ARBA00005614"/>
    </source>
</evidence>
<dbReference type="InterPro" id="IPR001792">
    <property type="entry name" value="Acylphosphatase-like_dom"/>
</dbReference>
<dbReference type="InterPro" id="IPR036046">
    <property type="entry name" value="Acylphosphatase-like_dom_sf"/>
</dbReference>
<feature type="domain" description="Acylphosphatase-like" evidence="7">
    <location>
        <begin position="4"/>
        <end position="92"/>
    </location>
</feature>
<evidence type="ECO:0000259" key="7">
    <source>
        <dbReference type="PROSITE" id="PS51160"/>
    </source>
</evidence>
<evidence type="ECO:0000313" key="9">
    <source>
        <dbReference type="Proteomes" id="UP000030380"/>
    </source>
</evidence>
<keyword evidence="9" id="KW-1185">Reference proteome</keyword>
<evidence type="ECO:0000256" key="5">
    <source>
        <dbReference type="PROSITE-ProRule" id="PRU00520"/>
    </source>
</evidence>
<dbReference type="PRINTS" id="PR00112">
    <property type="entry name" value="ACYLPHPHTASE"/>
</dbReference>
<dbReference type="STRING" id="505317.OA57_05220"/>
<dbReference type="Gene3D" id="3.30.70.100">
    <property type="match status" value="1"/>
</dbReference>
<dbReference type="EC" id="3.6.1.7" evidence="2 5"/>
<dbReference type="Pfam" id="PF00708">
    <property type="entry name" value="Acylphosphatase"/>
    <property type="match status" value="1"/>
</dbReference>
<dbReference type="GO" id="GO:0003998">
    <property type="term" value="F:acylphosphatase activity"/>
    <property type="evidence" value="ECO:0007669"/>
    <property type="project" value="UniProtKB-EC"/>
</dbReference>
<dbReference type="NCBIfam" id="NF011000">
    <property type="entry name" value="PRK14426.1"/>
    <property type="match status" value="1"/>
</dbReference>
<proteinExistence type="inferred from homology"/>
<evidence type="ECO:0000256" key="6">
    <source>
        <dbReference type="RuleBase" id="RU004168"/>
    </source>
</evidence>
<evidence type="ECO:0000256" key="2">
    <source>
        <dbReference type="ARBA" id="ARBA00012150"/>
    </source>
</evidence>
<dbReference type="AlphaFoldDB" id="A0A0A3AN54"/>
<evidence type="ECO:0000256" key="4">
    <source>
        <dbReference type="ARBA" id="ARBA00047645"/>
    </source>
</evidence>
<gene>
    <name evidence="8" type="ORF">OA57_05220</name>
</gene>
<dbReference type="InterPro" id="IPR017968">
    <property type="entry name" value="Acylphosphatase_CS"/>
</dbReference>
<dbReference type="EMBL" id="JSUM01000006">
    <property type="protein sequence ID" value="KGQ70756.1"/>
    <property type="molecule type" value="Genomic_DNA"/>
</dbReference>
<protein>
    <recommendedName>
        <fullName evidence="3 5">acylphosphatase</fullName>
        <ecNumber evidence="2 5">3.6.1.7</ecNumber>
    </recommendedName>
</protein>
<name>A0A0A3AN54_9PAST</name>
<organism evidence="8 9">
    <name type="scientific">Chelonobacter oris</name>
    <dbReference type="NCBI Taxonomy" id="505317"/>
    <lineage>
        <taxon>Bacteria</taxon>
        <taxon>Pseudomonadati</taxon>
        <taxon>Pseudomonadota</taxon>
        <taxon>Gammaproteobacteria</taxon>
        <taxon>Pasteurellales</taxon>
        <taxon>Pasteurellaceae</taxon>
        <taxon>Chelonobacter</taxon>
    </lineage>
</organism>
<reference evidence="8 9" key="1">
    <citation type="submission" date="2014-11" db="EMBL/GenBank/DDBJ databases">
        <title>Draft genome sequence of Chelonobacter oris 1662T, associated with respiratory disease in Hermann's Tortoises.</title>
        <authorList>
            <person name="Kudirkiene E."/>
            <person name="Hansen M.J."/>
            <person name="Bojesen A.M."/>
        </authorList>
    </citation>
    <scope>NUCLEOTIDE SEQUENCE [LARGE SCALE GENOMIC DNA]</scope>
    <source>
        <strain evidence="8 9">1662</strain>
    </source>
</reference>
<feature type="active site" evidence="5">
    <location>
        <position position="19"/>
    </location>
</feature>
<comment type="caution">
    <text evidence="8">The sequence shown here is derived from an EMBL/GenBank/DDBJ whole genome shotgun (WGS) entry which is preliminary data.</text>
</comment>
<dbReference type="OrthoDB" id="5295388at2"/>
<dbReference type="InterPro" id="IPR020456">
    <property type="entry name" value="Acylphosphatase"/>
</dbReference>
<dbReference type="SUPFAM" id="SSF54975">
    <property type="entry name" value="Acylphosphatase/BLUF domain-like"/>
    <property type="match status" value="1"/>
</dbReference>
<keyword evidence="5" id="KW-0378">Hydrolase</keyword>
<dbReference type="PROSITE" id="PS51160">
    <property type="entry name" value="ACYLPHOSPHATASE_3"/>
    <property type="match status" value="1"/>
</dbReference>
<feature type="active site" evidence="5">
    <location>
        <position position="37"/>
    </location>
</feature>